<keyword evidence="6 8" id="KW-0067">ATP-binding</keyword>
<dbReference type="PATRIC" id="fig|1097667.3.peg.2377"/>
<dbReference type="RefSeq" id="WP_007575300.1">
    <property type="nucleotide sequence ID" value="NZ_AGUD01000203.1"/>
</dbReference>
<comment type="subcellular location">
    <subcellularLocation>
        <location evidence="8">Cytoplasm</location>
    </subcellularLocation>
</comment>
<keyword evidence="5 8" id="KW-0547">Nucleotide-binding</keyword>
<dbReference type="GO" id="GO:0004592">
    <property type="term" value="F:pantoate-beta-alanine ligase activity"/>
    <property type="evidence" value="ECO:0007669"/>
    <property type="project" value="UniProtKB-UniRule"/>
</dbReference>
<dbReference type="Gene3D" id="3.30.1300.10">
    <property type="entry name" value="Pantoate-beta-alanine ligase, C-terminal domain"/>
    <property type="match status" value="1"/>
</dbReference>
<dbReference type="InterPro" id="IPR042176">
    <property type="entry name" value="Pantoate_ligase_C"/>
</dbReference>
<comment type="function">
    <text evidence="8">Catalyzes the condensation of pantoate with beta-alanine in an ATP-dependent reaction via a pantoyl-adenylate intermediate.</text>
</comment>
<dbReference type="InterPro" id="IPR014729">
    <property type="entry name" value="Rossmann-like_a/b/a_fold"/>
</dbReference>
<feature type="binding site" evidence="8">
    <location>
        <position position="61"/>
    </location>
    <ligand>
        <name>beta-alanine</name>
        <dbReference type="ChEBI" id="CHEBI:57966"/>
    </ligand>
</feature>
<feature type="binding site" evidence="8">
    <location>
        <begin position="30"/>
        <end position="37"/>
    </location>
    <ligand>
        <name>ATP</name>
        <dbReference type="ChEBI" id="CHEBI:30616"/>
    </ligand>
</feature>
<dbReference type="NCBIfam" id="TIGR00018">
    <property type="entry name" value="panC"/>
    <property type="match status" value="1"/>
</dbReference>
<dbReference type="InterPro" id="IPR003721">
    <property type="entry name" value="Pantoate_ligase"/>
</dbReference>
<evidence type="ECO:0000256" key="2">
    <source>
        <dbReference type="ARBA" id="ARBA00009256"/>
    </source>
</evidence>
<keyword evidence="3 8" id="KW-0436">Ligase</keyword>
<sequence>MRTLRTVAELRRHVRSSRAAGRTIALVPTMGALHAGHLSLIAAARAGHDEVVVSLFVNPTQFNDAGDLDAYPRTERDDAAAAAGAGADILFAPPVDEVYPDGFSTQVRIGGPLTERLEGAHRGAAHFHGVATVVTKLLNMVQPDTAIFGAKDAQQVLVIQRLVRDLDIPVRIEVGPTIREPDGLARSSRNVRLSADDRRRAVAIPEALDAALLAFADGEQDADRLRAAVEHRLLAEGLDPEYVALVDPRTLSDRVAVDSASLLAVAVPVGPVRLIDNVVLDPDRRPQPITVAGGAFAGSLSSPEPAVAAHADARATAPSLSSKG</sequence>
<reference evidence="9 10" key="1">
    <citation type="journal article" date="2013" name="Biodegradation">
        <title>Quantitative proteomic analysis of ibuprofen-degrading Patulibacter sp. strain I11.</title>
        <authorList>
            <person name="Almeida B."/>
            <person name="Kjeldal H."/>
            <person name="Lolas I."/>
            <person name="Knudsen A.D."/>
            <person name="Carvalho G."/>
            <person name="Nielsen K.L."/>
            <person name="Barreto Crespo M.T."/>
            <person name="Stensballe A."/>
            <person name="Nielsen J.L."/>
        </authorList>
    </citation>
    <scope>NUCLEOTIDE SEQUENCE [LARGE SCALE GENOMIC DNA]</scope>
    <source>
        <strain evidence="9 10">I11</strain>
    </source>
</reference>
<dbReference type="HAMAP" id="MF_00158">
    <property type="entry name" value="PanC"/>
    <property type="match status" value="1"/>
</dbReference>
<evidence type="ECO:0000256" key="4">
    <source>
        <dbReference type="ARBA" id="ARBA00022655"/>
    </source>
</evidence>
<proteinExistence type="inferred from homology"/>
<dbReference type="PANTHER" id="PTHR21299:SF1">
    <property type="entry name" value="PANTOATE--BETA-ALANINE LIGASE"/>
    <property type="match status" value="1"/>
</dbReference>
<evidence type="ECO:0000256" key="1">
    <source>
        <dbReference type="ARBA" id="ARBA00004990"/>
    </source>
</evidence>
<keyword evidence="8" id="KW-0963">Cytoplasm</keyword>
<comment type="caution">
    <text evidence="9">The sequence shown here is derived from an EMBL/GenBank/DDBJ whole genome shotgun (WGS) entry which is preliminary data.</text>
</comment>
<evidence type="ECO:0000256" key="7">
    <source>
        <dbReference type="ARBA" id="ARBA00048258"/>
    </source>
</evidence>
<dbReference type="CDD" id="cd00560">
    <property type="entry name" value="PanC"/>
    <property type="match status" value="1"/>
</dbReference>
<evidence type="ECO:0000313" key="9">
    <source>
        <dbReference type="EMBL" id="EHN10735.1"/>
    </source>
</evidence>
<dbReference type="Proteomes" id="UP000005143">
    <property type="component" value="Unassembled WGS sequence"/>
</dbReference>
<feature type="active site" description="Proton donor" evidence="8">
    <location>
        <position position="37"/>
    </location>
</feature>
<dbReference type="GO" id="GO:0005829">
    <property type="term" value="C:cytosol"/>
    <property type="evidence" value="ECO:0007669"/>
    <property type="project" value="TreeGrafter"/>
</dbReference>
<comment type="subunit">
    <text evidence="8">Homodimer.</text>
</comment>
<dbReference type="PANTHER" id="PTHR21299">
    <property type="entry name" value="CYTIDYLATE KINASE/PANTOATE-BETA-ALANINE LIGASE"/>
    <property type="match status" value="1"/>
</dbReference>
<comment type="catalytic activity">
    <reaction evidence="7 8">
        <text>(R)-pantoate + beta-alanine + ATP = (R)-pantothenate + AMP + diphosphate + H(+)</text>
        <dbReference type="Rhea" id="RHEA:10912"/>
        <dbReference type="ChEBI" id="CHEBI:15378"/>
        <dbReference type="ChEBI" id="CHEBI:15980"/>
        <dbReference type="ChEBI" id="CHEBI:29032"/>
        <dbReference type="ChEBI" id="CHEBI:30616"/>
        <dbReference type="ChEBI" id="CHEBI:33019"/>
        <dbReference type="ChEBI" id="CHEBI:57966"/>
        <dbReference type="ChEBI" id="CHEBI:456215"/>
        <dbReference type="EC" id="6.3.2.1"/>
    </reaction>
</comment>
<dbReference type="Pfam" id="PF02569">
    <property type="entry name" value="Pantoate_ligase"/>
    <property type="match status" value="1"/>
</dbReference>
<feature type="binding site" evidence="8">
    <location>
        <position position="178"/>
    </location>
    <ligand>
        <name>ATP</name>
        <dbReference type="ChEBI" id="CHEBI:30616"/>
    </ligand>
</feature>
<dbReference type="UniPathway" id="UPA00028">
    <property type="reaction ID" value="UER00005"/>
</dbReference>
<comment type="miscellaneous">
    <text evidence="8">The reaction proceeds by a bi uni uni bi ping pong mechanism.</text>
</comment>
<keyword evidence="10" id="KW-1185">Reference proteome</keyword>
<dbReference type="SUPFAM" id="SSF52374">
    <property type="entry name" value="Nucleotidylyl transferase"/>
    <property type="match status" value="1"/>
</dbReference>
<comment type="similarity">
    <text evidence="2 8">Belongs to the pantothenate synthetase family.</text>
</comment>
<feature type="binding site" evidence="8">
    <location>
        <begin position="149"/>
        <end position="152"/>
    </location>
    <ligand>
        <name>ATP</name>
        <dbReference type="ChEBI" id="CHEBI:30616"/>
    </ligand>
</feature>
<feature type="binding site" evidence="8">
    <location>
        <position position="155"/>
    </location>
    <ligand>
        <name>(R)-pantoate</name>
        <dbReference type="ChEBI" id="CHEBI:15980"/>
    </ligand>
</feature>
<gene>
    <name evidence="8" type="primary">panC</name>
    <name evidence="9" type="ORF">PAI11_23960</name>
</gene>
<evidence type="ECO:0000256" key="6">
    <source>
        <dbReference type="ARBA" id="ARBA00022840"/>
    </source>
</evidence>
<protein>
    <recommendedName>
        <fullName evidence="8">Pantothenate synthetase</fullName>
        <shortName evidence="8">PS</shortName>
        <ecNumber evidence="8">6.3.2.1</ecNumber>
    </recommendedName>
    <alternativeName>
        <fullName evidence="8">Pantoate--beta-alanine ligase</fullName>
    </alternativeName>
    <alternativeName>
        <fullName evidence="8">Pantoate-activating enzyme</fullName>
    </alternativeName>
</protein>
<evidence type="ECO:0000256" key="3">
    <source>
        <dbReference type="ARBA" id="ARBA00022598"/>
    </source>
</evidence>
<dbReference type="EMBL" id="AGUD01000203">
    <property type="protein sequence ID" value="EHN10735.1"/>
    <property type="molecule type" value="Genomic_DNA"/>
</dbReference>
<dbReference type="OrthoDB" id="9773087at2"/>
<evidence type="ECO:0000256" key="8">
    <source>
        <dbReference type="HAMAP-Rule" id="MF_00158"/>
    </source>
</evidence>
<dbReference type="Gene3D" id="3.40.50.620">
    <property type="entry name" value="HUPs"/>
    <property type="match status" value="1"/>
</dbReference>
<name>H0E6E6_9ACTN</name>
<dbReference type="GO" id="GO:0005524">
    <property type="term" value="F:ATP binding"/>
    <property type="evidence" value="ECO:0007669"/>
    <property type="project" value="UniProtKB-KW"/>
</dbReference>
<evidence type="ECO:0000256" key="5">
    <source>
        <dbReference type="ARBA" id="ARBA00022741"/>
    </source>
</evidence>
<comment type="pathway">
    <text evidence="1 8">Cofactor biosynthesis; (R)-pantothenate biosynthesis; (R)-pantothenate from (R)-pantoate and beta-alanine: step 1/1.</text>
</comment>
<dbReference type="EC" id="6.3.2.1" evidence="8"/>
<keyword evidence="4 8" id="KW-0566">Pantothenate biosynthesis</keyword>
<dbReference type="GO" id="GO:0015940">
    <property type="term" value="P:pantothenate biosynthetic process"/>
    <property type="evidence" value="ECO:0007669"/>
    <property type="project" value="UniProtKB-UniRule"/>
</dbReference>
<dbReference type="AlphaFoldDB" id="H0E6E6"/>
<feature type="binding site" evidence="8">
    <location>
        <position position="61"/>
    </location>
    <ligand>
        <name>(R)-pantoate</name>
        <dbReference type="ChEBI" id="CHEBI:15980"/>
    </ligand>
</feature>
<organism evidence="9 10">
    <name type="scientific">Patulibacter medicamentivorans</name>
    <dbReference type="NCBI Taxonomy" id="1097667"/>
    <lineage>
        <taxon>Bacteria</taxon>
        <taxon>Bacillati</taxon>
        <taxon>Actinomycetota</taxon>
        <taxon>Thermoleophilia</taxon>
        <taxon>Solirubrobacterales</taxon>
        <taxon>Patulibacteraceae</taxon>
        <taxon>Patulibacter</taxon>
    </lineage>
</organism>
<evidence type="ECO:0000313" key="10">
    <source>
        <dbReference type="Proteomes" id="UP000005143"/>
    </source>
</evidence>
<feature type="binding site" evidence="8">
    <location>
        <begin position="186"/>
        <end position="189"/>
    </location>
    <ligand>
        <name>ATP</name>
        <dbReference type="ChEBI" id="CHEBI:30616"/>
    </ligand>
</feature>
<accession>H0E6E6</accession>